<dbReference type="GO" id="GO:0003677">
    <property type="term" value="F:DNA binding"/>
    <property type="evidence" value="ECO:0007669"/>
    <property type="project" value="InterPro"/>
</dbReference>
<keyword evidence="1" id="KW-0808">Transferase</keyword>
<dbReference type="GO" id="GO:0009360">
    <property type="term" value="C:DNA polymerase III complex"/>
    <property type="evidence" value="ECO:0007669"/>
    <property type="project" value="TreeGrafter"/>
</dbReference>
<evidence type="ECO:0000256" key="2">
    <source>
        <dbReference type="ARBA" id="ARBA00022695"/>
    </source>
</evidence>
<name>A0A7H9CJ39_9BACT</name>
<dbReference type="AlphaFoldDB" id="A0A7H9CJ39"/>
<dbReference type="RefSeq" id="WP_178696899.1">
    <property type="nucleotide sequence ID" value="NZ_CP049075.1"/>
</dbReference>
<reference evidence="5 6" key="1">
    <citation type="submission" date="2020-02" db="EMBL/GenBank/DDBJ databases">
        <title>Complete genome sequence of the novel Campylobacter species Candidatus Campylobacter infans.</title>
        <authorList>
            <person name="Duim B."/>
            <person name="Zomer A."/>
            <person name="van der Graaf L."/>
            <person name="Wagenaar J."/>
        </authorList>
    </citation>
    <scope>NUCLEOTIDE SEQUENCE [LARGE SCALE GENOMIC DNA]</scope>
    <source>
        <strain evidence="5 6">19S00001</strain>
    </source>
</reference>
<keyword evidence="3" id="KW-0235">DNA replication</keyword>
<proteinExistence type="predicted"/>
<keyword evidence="2" id="KW-0548">Nucleotidyltransferase</keyword>
<protein>
    <submittedName>
        <fullName evidence="5">DNA polymerase III, delta subunit</fullName>
    </submittedName>
</protein>
<evidence type="ECO:0000256" key="1">
    <source>
        <dbReference type="ARBA" id="ARBA00022679"/>
    </source>
</evidence>
<dbReference type="SUPFAM" id="SSF52540">
    <property type="entry name" value="P-loop containing nucleoside triphosphate hydrolases"/>
    <property type="match status" value="1"/>
</dbReference>
<dbReference type="KEGG" id="cinf:CINF_0200"/>
<gene>
    <name evidence="5" type="primary">holA</name>
    <name evidence="5" type="ORF">CINF_0200</name>
</gene>
<evidence type="ECO:0000256" key="4">
    <source>
        <dbReference type="ARBA" id="ARBA00022932"/>
    </source>
</evidence>
<evidence type="ECO:0000313" key="5">
    <source>
        <dbReference type="EMBL" id="QLI04749.1"/>
    </source>
</evidence>
<dbReference type="PANTHER" id="PTHR34388:SF1">
    <property type="entry name" value="DNA POLYMERASE III SUBUNIT DELTA"/>
    <property type="match status" value="1"/>
</dbReference>
<organism evidence="5 6">
    <name type="scientific">Candidatus Campylobacter infans</name>
    <dbReference type="NCBI Taxonomy" id="2561898"/>
    <lineage>
        <taxon>Bacteria</taxon>
        <taxon>Pseudomonadati</taxon>
        <taxon>Campylobacterota</taxon>
        <taxon>Epsilonproteobacteria</taxon>
        <taxon>Campylobacterales</taxon>
        <taxon>Campylobacteraceae</taxon>
        <taxon>Campylobacter</taxon>
    </lineage>
</organism>
<dbReference type="EMBL" id="CP049075">
    <property type="protein sequence ID" value="QLI04749.1"/>
    <property type="molecule type" value="Genomic_DNA"/>
</dbReference>
<dbReference type="PANTHER" id="PTHR34388">
    <property type="entry name" value="DNA POLYMERASE III SUBUNIT DELTA"/>
    <property type="match status" value="1"/>
</dbReference>
<keyword evidence="4" id="KW-0239">DNA-directed DNA polymerase</keyword>
<accession>A0A7H9CJ39</accession>
<dbReference type="InterPro" id="IPR027417">
    <property type="entry name" value="P-loop_NTPase"/>
</dbReference>
<evidence type="ECO:0000313" key="6">
    <source>
        <dbReference type="Proteomes" id="UP000509414"/>
    </source>
</evidence>
<dbReference type="Proteomes" id="UP000509414">
    <property type="component" value="Chromosome"/>
</dbReference>
<sequence length="330" mass="38318">MYRNDFENKILKASIAPNYFMFYGAEIYQVESYTKEYLARFDGEKFELSFDEYNFELAKKHLEQNSLFGNINILHIKTDKKIPQKELKALISLCQNNEQNIFAYELHEGDQKIAGENAKAFDENFVRFFETNKGEAFNLLKARALKLNLKITEHALFKILQIHNDNLYLSAAELNKIATLYENADEILIDNLVSNLSGISYEAFFNKLITNANIKNDFFNIVNEGSFNEIMFISMLYSSFLRLFKINSFSKLNGRFDIKEAIGYAPPQAIANTLKTQALSFNDEIFLAIFRHINESEEELKKAGNNGDKELFLLHSLLKLQEIIAKYRKY</sequence>
<dbReference type="GO" id="GO:0006261">
    <property type="term" value="P:DNA-templated DNA replication"/>
    <property type="evidence" value="ECO:0007669"/>
    <property type="project" value="TreeGrafter"/>
</dbReference>
<dbReference type="InterPro" id="IPR005790">
    <property type="entry name" value="DNA_polIII_delta"/>
</dbReference>
<dbReference type="GO" id="GO:0003887">
    <property type="term" value="F:DNA-directed DNA polymerase activity"/>
    <property type="evidence" value="ECO:0007669"/>
    <property type="project" value="UniProtKB-KW"/>
</dbReference>
<keyword evidence="6" id="KW-1185">Reference proteome</keyword>
<evidence type="ECO:0000256" key="3">
    <source>
        <dbReference type="ARBA" id="ARBA00022705"/>
    </source>
</evidence>